<feature type="compositionally biased region" description="Basic and acidic residues" evidence="1">
    <location>
        <begin position="25"/>
        <end position="34"/>
    </location>
</feature>
<keyword evidence="2" id="KW-0472">Membrane</keyword>
<organism evidence="3 4">
    <name type="scientific">Frankia canadensis</name>
    <dbReference type="NCBI Taxonomy" id="1836972"/>
    <lineage>
        <taxon>Bacteria</taxon>
        <taxon>Bacillati</taxon>
        <taxon>Actinomycetota</taxon>
        <taxon>Actinomycetes</taxon>
        <taxon>Frankiales</taxon>
        <taxon>Frankiaceae</taxon>
        <taxon>Frankia</taxon>
    </lineage>
</organism>
<keyword evidence="4" id="KW-1185">Reference proteome</keyword>
<dbReference type="EMBL" id="FZMO01000555">
    <property type="protein sequence ID" value="SNQ51932.1"/>
    <property type="molecule type" value="Genomic_DNA"/>
</dbReference>
<sequence>MRSHSSPNQADPTPTPAKTKGRARTKSDPVEAERGALSPPSPPDPEWGEAVAACRQIVDTDVRPLRERYRRRANRHKFFFRVSGLFTVLLGGSLPLLAGADFDHRDVALAGVGVTVAVLTGLREFYRWDEMWSLLRRTENALTDELLRWDLRISRSRQASPPSAAARYCYQATEDLLAATRTIRDAEADRYFGGLRHPHVTLDPAGSRPSTP</sequence>
<evidence type="ECO:0000256" key="2">
    <source>
        <dbReference type="SAM" id="Phobius"/>
    </source>
</evidence>
<feature type="compositionally biased region" description="Polar residues" evidence="1">
    <location>
        <begin position="1"/>
        <end position="12"/>
    </location>
</feature>
<dbReference type="AlphaFoldDB" id="A0A2I2L1Z0"/>
<dbReference type="Proteomes" id="UP000234331">
    <property type="component" value="Unassembled WGS sequence"/>
</dbReference>
<dbReference type="OrthoDB" id="3365037at2"/>
<dbReference type="RefSeq" id="WP_115538042.1">
    <property type="nucleotide sequence ID" value="NZ_FZMO01000555.1"/>
</dbReference>
<evidence type="ECO:0000256" key="1">
    <source>
        <dbReference type="SAM" id="MobiDB-lite"/>
    </source>
</evidence>
<proteinExistence type="predicted"/>
<evidence type="ECO:0000313" key="3">
    <source>
        <dbReference type="EMBL" id="SNQ51932.1"/>
    </source>
</evidence>
<protein>
    <recommendedName>
        <fullName evidence="5">SMODS and SLOG-associating 2TM effector domain-containing protein</fullName>
    </recommendedName>
</protein>
<dbReference type="Pfam" id="PF14015">
    <property type="entry name" value="DUF4231"/>
    <property type="match status" value="1"/>
</dbReference>
<dbReference type="NCBIfam" id="NF033634">
    <property type="entry name" value="SLATT_1"/>
    <property type="match status" value="1"/>
</dbReference>
<reference evidence="3 4" key="1">
    <citation type="submission" date="2017-06" db="EMBL/GenBank/DDBJ databases">
        <authorList>
            <person name="Kim H.J."/>
            <person name="Triplett B.A."/>
        </authorList>
    </citation>
    <scope>NUCLEOTIDE SEQUENCE [LARGE SCALE GENOMIC DNA]</scope>
    <source>
        <strain evidence="3">FRACA_ARgP5</strain>
    </source>
</reference>
<keyword evidence="2" id="KW-1133">Transmembrane helix</keyword>
<gene>
    <name evidence="3" type="ORF">FRACA_870007</name>
</gene>
<feature type="transmembrane region" description="Helical" evidence="2">
    <location>
        <begin position="108"/>
        <end position="126"/>
    </location>
</feature>
<keyword evidence="2" id="KW-0812">Transmembrane</keyword>
<evidence type="ECO:0008006" key="5">
    <source>
        <dbReference type="Google" id="ProtNLM"/>
    </source>
</evidence>
<evidence type="ECO:0000313" key="4">
    <source>
        <dbReference type="Proteomes" id="UP000234331"/>
    </source>
</evidence>
<accession>A0A2I2L1Z0</accession>
<name>A0A2I2L1Z0_9ACTN</name>
<feature type="region of interest" description="Disordered" evidence="1">
    <location>
        <begin position="1"/>
        <end position="48"/>
    </location>
</feature>
<dbReference type="InterPro" id="IPR025325">
    <property type="entry name" value="DUF4231"/>
</dbReference>
<feature type="transmembrane region" description="Helical" evidence="2">
    <location>
        <begin position="78"/>
        <end position="96"/>
    </location>
</feature>